<dbReference type="NCBIfam" id="TIGR02937">
    <property type="entry name" value="sigma70-ECF"/>
    <property type="match status" value="1"/>
</dbReference>
<organism evidence="7 8">
    <name type="scientific">Paenibacillus rhizoplanae</name>
    <dbReference type="NCBI Taxonomy" id="1917181"/>
    <lineage>
        <taxon>Bacteria</taxon>
        <taxon>Bacillati</taxon>
        <taxon>Bacillota</taxon>
        <taxon>Bacilli</taxon>
        <taxon>Bacillales</taxon>
        <taxon>Paenibacillaceae</taxon>
        <taxon>Paenibacillus</taxon>
    </lineage>
</organism>
<dbReference type="InterPro" id="IPR013325">
    <property type="entry name" value="RNA_pol_sigma_r2"/>
</dbReference>
<gene>
    <name evidence="7" type="ORF">ACFSX3_20130</name>
</gene>
<evidence type="ECO:0000256" key="4">
    <source>
        <dbReference type="ARBA" id="ARBA00023125"/>
    </source>
</evidence>
<keyword evidence="8" id="KW-1185">Reference proteome</keyword>
<keyword evidence="4" id="KW-0238">DNA-binding</keyword>
<evidence type="ECO:0000256" key="3">
    <source>
        <dbReference type="ARBA" id="ARBA00023082"/>
    </source>
</evidence>
<proteinExistence type="inferred from homology"/>
<comment type="similarity">
    <text evidence="1">Belongs to the sigma-70 factor family. ECF subfamily.</text>
</comment>
<dbReference type="PANTHER" id="PTHR43133:SF8">
    <property type="entry name" value="RNA POLYMERASE SIGMA FACTOR HI_1459-RELATED"/>
    <property type="match status" value="1"/>
</dbReference>
<evidence type="ECO:0000313" key="7">
    <source>
        <dbReference type="EMBL" id="MFD2412205.1"/>
    </source>
</evidence>
<keyword evidence="5" id="KW-0804">Transcription</keyword>
<dbReference type="InterPro" id="IPR007627">
    <property type="entry name" value="RNA_pol_sigma70_r2"/>
</dbReference>
<dbReference type="RefSeq" id="WP_209987835.1">
    <property type="nucleotide sequence ID" value="NZ_JBHSVQ010000001.1"/>
</dbReference>
<dbReference type="Gene3D" id="1.10.1740.10">
    <property type="match status" value="1"/>
</dbReference>
<evidence type="ECO:0000256" key="1">
    <source>
        <dbReference type="ARBA" id="ARBA00010641"/>
    </source>
</evidence>
<keyword evidence="3" id="KW-0731">Sigma factor</keyword>
<dbReference type="InterPro" id="IPR013324">
    <property type="entry name" value="RNA_pol_sigma_r3/r4-like"/>
</dbReference>
<name>A0ABW5FCH0_9BACL</name>
<evidence type="ECO:0000256" key="2">
    <source>
        <dbReference type="ARBA" id="ARBA00023015"/>
    </source>
</evidence>
<comment type="caution">
    <text evidence="7">The sequence shown here is derived from an EMBL/GenBank/DDBJ whole genome shotgun (WGS) entry which is preliminary data.</text>
</comment>
<feature type="domain" description="RNA polymerase sigma-70 region 2" evidence="6">
    <location>
        <begin position="16"/>
        <end position="81"/>
    </location>
</feature>
<protein>
    <submittedName>
        <fullName evidence="7">RNA polymerase sigma factor</fullName>
    </submittedName>
</protein>
<dbReference type="Pfam" id="PF04542">
    <property type="entry name" value="Sigma70_r2"/>
    <property type="match status" value="1"/>
</dbReference>
<keyword evidence="2" id="KW-0805">Transcription regulation</keyword>
<dbReference type="Proteomes" id="UP001597448">
    <property type="component" value="Unassembled WGS sequence"/>
</dbReference>
<evidence type="ECO:0000259" key="6">
    <source>
        <dbReference type="Pfam" id="PF04542"/>
    </source>
</evidence>
<evidence type="ECO:0000256" key="5">
    <source>
        <dbReference type="ARBA" id="ARBA00023163"/>
    </source>
</evidence>
<evidence type="ECO:0000313" key="8">
    <source>
        <dbReference type="Proteomes" id="UP001597448"/>
    </source>
</evidence>
<dbReference type="InterPro" id="IPR014284">
    <property type="entry name" value="RNA_pol_sigma-70_dom"/>
</dbReference>
<dbReference type="SUPFAM" id="SSF88946">
    <property type="entry name" value="Sigma2 domain of RNA polymerase sigma factors"/>
    <property type="match status" value="1"/>
</dbReference>
<dbReference type="InterPro" id="IPR036388">
    <property type="entry name" value="WH-like_DNA-bd_sf"/>
</dbReference>
<accession>A0ABW5FCH0</accession>
<dbReference type="SUPFAM" id="SSF88659">
    <property type="entry name" value="Sigma3 and sigma4 domains of RNA polymerase sigma factors"/>
    <property type="match status" value="1"/>
</dbReference>
<dbReference type="InterPro" id="IPR039425">
    <property type="entry name" value="RNA_pol_sigma-70-like"/>
</dbReference>
<reference evidence="8" key="1">
    <citation type="journal article" date="2019" name="Int. J. Syst. Evol. Microbiol.">
        <title>The Global Catalogue of Microorganisms (GCM) 10K type strain sequencing project: providing services to taxonomists for standard genome sequencing and annotation.</title>
        <authorList>
            <consortium name="The Broad Institute Genomics Platform"/>
            <consortium name="The Broad Institute Genome Sequencing Center for Infectious Disease"/>
            <person name="Wu L."/>
            <person name="Ma J."/>
        </authorList>
    </citation>
    <scope>NUCLEOTIDE SEQUENCE [LARGE SCALE GENOMIC DNA]</scope>
    <source>
        <strain evidence="8">CCM 8725</strain>
    </source>
</reference>
<dbReference type="Gene3D" id="1.10.10.10">
    <property type="entry name" value="Winged helix-like DNA-binding domain superfamily/Winged helix DNA-binding domain"/>
    <property type="match status" value="1"/>
</dbReference>
<sequence length="181" mass="21433">MWKRKQRDVFYEQLCEQNIKSIYKYCTRLTKGHSQLTDIAEECAQKTFLEAGKQLIKLQSHPNVKGWLYVTAKNLVLNSYRGMYLKRKYEIVFDDKLKLVSDNDELAACLEEVYDIKELSQQVLSTLNKKEYALYHDYFRNRLSIADLSEKYCISNSAVTTRIYRIKSKLKDKIKECCEII</sequence>
<dbReference type="EMBL" id="JBHUKY010000033">
    <property type="protein sequence ID" value="MFD2412205.1"/>
    <property type="molecule type" value="Genomic_DNA"/>
</dbReference>
<dbReference type="PANTHER" id="PTHR43133">
    <property type="entry name" value="RNA POLYMERASE ECF-TYPE SIGMA FACTO"/>
    <property type="match status" value="1"/>
</dbReference>